<feature type="region of interest" description="Disordered" evidence="1">
    <location>
        <begin position="154"/>
        <end position="178"/>
    </location>
</feature>
<dbReference type="Proteomes" id="UP000652761">
    <property type="component" value="Unassembled WGS sequence"/>
</dbReference>
<organism evidence="2 3">
    <name type="scientific">Colocasia esculenta</name>
    <name type="common">Wild taro</name>
    <name type="synonym">Arum esculentum</name>
    <dbReference type="NCBI Taxonomy" id="4460"/>
    <lineage>
        <taxon>Eukaryota</taxon>
        <taxon>Viridiplantae</taxon>
        <taxon>Streptophyta</taxon>
        <taxon>Embryophyta</taxon>
        <taxon>Tracheophyta</taxon>
        <taxon>Spermatophyta</taxon>
        <taxon>Magnoliopsida</taxon>
        <taxon>Liliopsida</taxon>
        <taxon>Araceae</taxon>
        <taxon>Aroideae</taxon>
        <taxon>Colocasieae</taxon>
        <taxon>Colocasia</taxon>
    </lineage>
</organism>
<name>A0A843XN04_COLES</name>
<feature type="region of interest" description="Disordered" evidence="1">
    <location>
        <begin position="1"/>
        <end position="43"/>
    </location>
</feature>
<gene>
    <name evidence="2" type="ORF">Taro_054243</name>
</gene>
<comment type="caution">
    <text evidence="2">The sequence shown here is derived from an EMBL/GenBank/DDBJ whole genome shotgun (WGS) entry which is preliminary data.</text>
</comment>
<evidence type="ECO:0000313" key="2">
    <source>
        <dbReference type="EMBL" id="MQM21208.1"/>
    </source>
</evidence>
<keyword evidence="3" id="KW-1185">Reference proteome</keyword>
<dbReference type="AlphaFoldDB" id="A0A843XN04"/>
<protein>
    <submittedName>
        <fullName evidence="2">Uncharacterized protein</fullName>
    </submittedName>
</protein>
<evidence type="ECO:0000256" key="1">
    <source>
        <dbReference type="SAM" id="MobiDB-lite"/>
    </source>
</evidence>
<reference evidence="2" key="1">
    <citation type="submission" date="2017-07" db="EMBL/GenBank/DDBJ databases">
        <title>Taro Niue Genome Assembly and Annotation.</title>
        <authorList>
            <person name="Atibalentja N."/>
            <person name="Keating K."/>
            <person name="Fields C.J."/>
        </authorList>
    </citation>
    <scope>NUCLEOTIDE SEQUENCE</scope>
    <source>
        <strain evidence="2">Niue_2</strain>
        <tissue evidence="2">Leaf</tissue>
    </source>
</reference>
<dbReference type="EMBL" id="NMUH01010732">
    <property type="protein sequence ID" value="MQM21208.1"/>
    <property type="molecule type" value="Genomic_DNA"/>
</dbReference>
<evidence type="ECO:0000313" key="3">
    <source>
        <dbReference type="Proteomes" id="UP000652761"/>
    </source>
</evidence>
<dbReference type="OrthoDB" id="10594628at2759"/>
<accession>A0A843XN04</accession>
<feature type="compositionally biased region" description="Basic and acidic residues" evidence="1">
    <location>
        <begin position="166"/>
        <end position="178"/>
    </location>
</feature>
<proteinExistence type="predicted"/>
<sequence>MSFSRMMMSSKEEVDPRDLERRVESDVEEDSRDDEDEFEDDDEDDVELNIYGTWRTESDGFHVRWLRVRDLVHDRVCLPVHVCLPVRAGHPSDKDCLPVHAGRPCDRDRLPAEHARSATFPFFLTTRFYNKEQMRGSHPLAGWRMGRRSAHLSPALLRRRQGPPSRHQERNRSGSRDKLQIAMALPVAT</sequence>
<feature type="compositionally biased region" description="Acidic residues" evidence="1">
    <location>
        <begin position="26"/>
        <end position="43"/>
    </location>
</feature>
<feature type="compositionally biased region" description="Basic and acidic residues" evidence="1">
    <location>
        <begin position="10"/>
        <end position="25"/>
    </location>
</feature>